<evidence type="ECO:0000256" key="3">
    <source>
        <dbReference type="ARBA" id="ARBA00004406"/>
    </source>
</evidence>
<keyword evidence="7" id="KW-0256">Endoplasmic reticulum</keyword>
<dbReference type="Pfam" id="PF00067">
    <property type="entry name" value="p450"/>
    <property type="match status" value="1"/>
</dbReference>
<dbReference type="PRINTS" id="PR00385">
    <property type="entry name" value="P450"/>
</dbReference>
<feature type="binding site" description="axial binding residue" evidence="13">
    <location>
        <position position="425"/>
    </location>
    <ligand>
        <name>heme</name>
        <dbReference type="ChEBI" id="CHEBI:30413"/>
    </ligand>
    <ligandPart>
        <name>Fe</name>
        <dbReference type="ChEBI" id="CHEBI:18248"/>
    </ligandPart>
</feature>
<dbReference type="Gene3D" id="1.10.630.10">
    <property type="entry name" value="Cytochrome P450"/>
    <property type="match status" value="1"/>
</dbReference>
<evidence type="ECO:0000256" key="9">
    <source>
        <dbReference type="ARBA" id="ARBA00023002"/>
    </source>
</evidence>
<dbReference type="SUPFAM" id="SSF48264">
    <property type="entry name" value="Cytochrome P450"/>
    <property type="match status" value="1"/>
</dbReference>
<dbReference type="Proteomes" id="UP000014760">
    <property type="component" value="Unassembled WGS sequence"/>
</dbReference>
<evidence type="ECO:0000313" key="15">
    <source>
        <dbReference type="EMBL" id="ELU02219.1"/>
    </source>
</evidence>
<dbReference type="EMBL" id="KB304239">
    <property type="protein sequence ID" value="ELU02219.1"/>
    <property type="molecule type" value="Genomic_DNA"/>
</dbReference>
<evidence type="ECO:0008006" key="18">
    <source>
        <dbReference type="Google" id="ProtNLM"/>
    </source>
</evidence>
<keyword evidence="11 14" id="KW-0503">Monooxygenase</keyword>
<evidence type="ECO:0000256" key="13">
    <source>
        <dbReference type="PIRSR" id="PIRSR602401-1"/>
    </source>
</evidence>
<dbReference type="GO" id="GO:0004508">
    <property type="term" value="F:steroid 17-alpha-monooxygenase activity"/>
    <property type="evidence" value="ECO:0007669"/>
    <property type="project" value="TreeGrafter"/>
</dbReference>
<evidence type="ECO:0000256" key="2">
    <source>
        <dbReference type="ARBA" id="ARBA00004174"/>
    </source>
</evidence>
<dbReference type="OMA" id="ININCLF"/>
<evidence type="ECO:0000256" key="8">
    <source>
        <dbReference type="ARBA" id="ARBA00022848"/>
    </source>
</evidence>
<dbReference type="PANTHER" id="PTHR24289:SF20">
    <property type="entry name" value="STEROID 17-ALPHA-HYDROXYLASE_17,20 LYASE"/>
    <property type="match status" value="1"/>
</dbReference>
<evidence type="ECO:0000256" key="4">
    <source>
        <dbReference type="ARBA" id="ARBA00010617"/>
    </source>
</evidence>
<dbReference type="GO" id="GO:0020037">
    <property type="term" value="F:heme binding"/>
    <property type="evidence" value="ECO:0007669"/>
    <property type="project" value="InterPro"/>
</dbReference>
<dbReference type="InterPro" id="IPR017972">
    <property type="entry name" value="Cyt_P450_CS"/>
</dbReference>
<keyword evidence="9 14" id="KW-0560">Oxidoreductase</keyword>
<evidence type="ECO:0000256" key="14">
    <source>
        <dbReference type="RuleBase" id="RU000461"/>
    </source>
</evidence>
<name>R7U8A1_CAPTE</name>
<reference evidence="15 17" key="2">
    <citation type="journal article" date="2013" name="Nature">
        <title>Insights into bilaterian evolution from three spiralian genomes.</title>
        <authorList>
            <person name="Simakov O."/>
            <person name="Marletaz F."/>
            <person name="Cho S.J."/>
            <person name="Edsinger-Gonzales E."/>
            <person name="Havlak P."/>
            <person name="Hellsten U."/>
            <person name="Kuo D.H."/>
            <person name="Larsson T."/>
            <person name="Lv J."/>
            <person name="Arendt D."/>
            <person name="Savage R."/>
            <person name="Osoegawa K."/>
            <person name="de Jong P."/>
            <person name="Grimwood J."/>
            <person name="Chapman J.A."/>
            <person name="Shapiro H."/>
            <person name="Aerts A."/>
            <person name="Otillar R.P."/>
            <person name="Terry A.Y."/>
            <person name="Boore J.L."/>
            <person name="Grigoriev I.V."/>
            <person name="Lindberg D.R."/>
            <person name="Seaver E.C."/>
            <person name="Weisblat D.A."/>
            <person name="Putnam N.H."/>
            <person name="Rokhsar D.S."/>
        </authorList>
    </citation>
    <scope>NUCLEOTIDE SEQUENCE</scope>
    <source>
        <strain evidence="15 17">I ESC-2004</strain>
    </source>
</reference>
<dbReference type="FunFam" id="1.10.630.10:FF:000238">
    <property type="entry name" value="Cytochrome P450 2A6"/>
    <property type="match status" value="1"/>
</dbReference>
<dbReference type="GO" id="GO:0042446">
    <property type="term" value="P:hormone biosynthetic process"/>
    <property type="evidence" value="ECO:0007669"/>
    <property type="project" value="TreeGrafter"/>
</dbReference>
<dbReference type="GO" id="GO:0042448">
    <property type="term" value="P:progesterone metabolic process"/>
    <property type="evidence" value="ECO:0007669"/>
    <property type="project" value="TreeGrafter"/>
</dbReference>
<keyword evidence="6 13" id="KW-0479">Metal-binding</keyword>
<dbReference type="PROSITE" id="PS00086">
    <property type="entry name" value="CYTOCHROME_P450"/>
    <property type="match status" value="1"/>
</dbReference>
<keyword evidence="12" id="KW-0472">Membrane</keyword>
<dbReference type="GO" id="GO:0005789">
    <property type="term" value="C:endoplasmic reticulum membrane"/>
    <property type="evidence" value="ECO:0007669"/>
    <property type="project" value="UniProtKB-SubCell"/>
</dbReference>
<evidence type="ECO:0000256" key="5">
    <source>
        <dbReference type="ARBA" id="ARBA00022617"/>
    </source>
</evidence>
<evidence type="ECO:0000256" key="7">
    <source>
        <dbReference type="ARBA" id="ARBA00022824"/>
    </source>
</evidence>
<dbReference type="GO" id="GO:0005506">
    <property type="term" value="F:iron ion binding"/>
    <property type="evidence" value="ECO:0007669"/>
    <property type="project" value="InterPro"/>
</dbReference>
<dbReference type="InterPro" id="IPR001128">
    <property type="entry name" value="Cyt_P450"/>
</dbReference>
<dbReference type="EnsemblMetazoa" id="CapteT139038">
    <property type="protein sequence ID" value="CapteP139038"/>
    <property type="gene ID" value="CapteG139038"/>
</dbReference>
<gene>
    <name evidence="15" type="ORF">CAPTEDRAFT_139038</name>
</gene>
<keyword evidence="8" id="KW-0492">Microsome</keyword>
<protein>
    <recommendedName>
        <fullName evidence="18">Cytochrome P450</fullName>
    </recommendedName>
</protein>
<dbReference type="OrthoDB" id="1055148at2759"/>
<evidence type="ECO:0000256" key="12">
    <source>
        <dbReference type="ARBA" id="ARBA00023136"/>
    </source>
</evidence>
<evidence type="ECO:0000313" key="16">
    <source>
        <dbReference type="EnsemblMetazoa" id="CapteP139038"/>
    </source>
</evidence>
<evidence type="ECO:0000256" key="6">
    <source>
        <dbReference type="ARBA" id="ARBA00022723"/>
    </source>
</evidence>
<evidence type="ECO:0000313" key="17">
    <source>
        <dbReference type="Proteomes" id="UP000014760"/>
    </source>
</evidence>
<reference evidence="17" key="1">
    <citation type="submission" date="2012-12" db="EMBL/GenBank/DDBJ databases">
        <authorList>
            <person name="Hellsten U."/>
            <person name="Grimwood J."/>
            <person name="Chapman J.A."/>
            <person name="Shapiro H."/>
            <person name="Aerts A."/>
            <person name="Otillar R.P."/>
            <person name="Terry A.Y."/>
            <person name="Boore J.L."/>
            <person name="Simakov O."/>
            <person name="Marletaz F."/>
            <person name="Cho S.-J."/>
            <person name="Edsinger-Gonzales E."/>
            <person name="Havlak P."/>
            <person name="Kuo D.-H."/>
            <person name="Larsson T."/>
            <person name="Lv J."/>
            <person name="Arendt D."/>
            <person name="Savage R."/>
            <person name="Osoegawa K."/>
            <person name="de Jong P."/>
            <person name="Lindberg D.R."/>
            <person name="Seaver E.C."/>
            <person name="Weisblat D.A."/>
            <person name="Putnam N.H."/>
            <person name="Grigoriev I.V."/>
            <person name="Rokhsar D.S."/>
        </authorList>
    </citation>
    <scope>NUCLEOTIDE SEQUENCE</scope>
    <source>
        <strain evidence="17">I ESC-2004</strain>
    </source>
</reference>
<accession>R7U8A1</accession>
<organism evidence="15">
    <name type="scientific">Capitella teleta</name>
    <name type="common">Polychaete worm</name>
    <dbReference type="NCBI Taxonomy" id="283909"/>
    <lineage>
        <taxon>Eukaryota</taxon>
        <taxon>Metazoa</taxon>
        <taxon>Spiralia</taxon>
        <taxon>Lophotrochozoa</taxon>
        <taxon>Annelida</taxon>
        <taxon>Polychaeta</taxon>
        <taxon>Sedentaria</taxon>
        <taxon>Scolecida</taxon>
        <taxon>Capitellidae</taxon>
        <taxon>Capitella</taxon>
    </lineage>
</organism>
<evidence type="ECO:0000256" key="10">
    <source>
        <dbReference type="ARBA" id="ARBA00023004"/>
    </source>
</evidence>
<dbReference type="InterPro" id="IPR036396">
    <property type="entry name" value="Cyt_P450_sf"/>
</dbReference>
<dbReference type="PANTHER" id="PTHR24289">
    <property type="entry name" value="STEROID 17-ALPHA-HYDROXYLASE/17,20 LYASE"/>
    <property type="match status" value="1"/>
</dbReference>
<reference evidence="16" key="3">
    <citation type="submission" date="2015-06" db="UniProtKB">
        <authorList>
            <consortium name="EnsemblMetazoa"/>
        </authorList>
    </citation>
    <scope>IDENTIFICATION</scope>
</reference>
<sequence>MWTRRANHQIPHYKGWPMFGNLFQVNRERPELTFTEWAKHLGPVFSVKMLKQQFVVISSFEAIYETLVEKGNSFMSRSTQRIYRVDLLTENTEGISFMEPTPTWMKLKKTLHRKIRIYDTGMKRIEEINRGLIGNLVNEFMMRKVSFNPKEIIFNTVMNTILALLLGKTFRADEELFKNMMKFEQGVKLALSSSGKGTELDIFPWLRFFGNQTYKLILELKEIRNRVWELMKKEAALGDQMLDGSEKDFRLMTALKEVLTEKDSGLSEGLLKTVVVLDLVFAGTTTTANTLYIYLNIISQHPDVQGKLQEEVDAVVGSSRCVSLADKEDMPYTQATMFELLRFTTVAVFAPPHTSHTDATLQGHVVPAGVLVLVNLFALHHDEEFWKNPYEFQPERFLDEHHQLLPASHPNRRHLLPFGAGPRLCIGEALAKSRLFLVISSLAQKFNIHPGDVTTSCDPRVLLTGPILSSRYFEIIAKERS</sequence>
<evidence type="ECO:0000256" key="11">
    <source>
        <dbReference type="ARBA" id="ARBA00023033"/>
    </source>
</evidence>
<dbReference type="EMBL" id="AMQN01001623">
    <property type="status" value="NOT_ANNOTATED_CDS"/>
    <property type="molecule type" value="Genomic_DNA"/>
</dbReference>
<keyword evidence="5 13" id="KW-0349">Heme</keyword>
<comment type="subcellular location">
    <subcellularLocation>
        <location evidence="3">Endoplasmic reticulum membrane</location>
        <topology evidence="3">Peripheral membrane protein</topology>
    </subcellularLocation>
    <subcellularLocation>
        <location evidence="2">Microsome membrane</location>
        <topology evidence="2">Peripheral membrane protein</topology>
    </subcellularLocation>
</comment>
<dbReference type="STRING" id="283909.R7U8A1"/>
<keyword evidence="10 13" id="KW-0408">Iron</keyword>
<dbReference type="HOGENOM" id="CLU_001570_22_0_1"/>
<proteinExistence type="inferred from homology"/>
<evidence type="ECO:0000256" key="1">
    <source>
        <dbReference type="ARBA" id="ARBA00001971"/>
    </source>
</evidence>
<dbReference type="AlphaFoldDB" id="R7U8A1"/>
<dbReference type="InterPro" id="IPR002401">
    <property type="entry name" value="Cyt_P450_E_grp-I"/>
</dbReference>
<comment type="similarity">
    <text evidence="4 14">Belongs to the cytochrome P450 family.</text>
</comment>
<comment type="cofactor">
    <cofactor evidence="1 13">
        <name>heme</name>
        <dbReference type="ChEBI" id="CHEBI:30413"/>
    </cofactor>
</comment>
<dbReference type="PRINTS" id="PR00463">
    <property type="entry name" value="EP450I"/>
</dbReference>
<keyword evidence="17" id="KW-1185">Reference proteome</keyword>